<organism evidence="1 2">
    <name type="scientific">Chrysochromulina tobinii</name>
    <dbReference type="NCBI Taxonomy" id="1460289"/>
    <lineage>
        <taxon>Eukaryota</taxon>
        <taxon>Haptista</taxon>
        <taxon>Haptophyta</taxon>
        <taxon>Prymnesiophyceae</taxon>
        <taxon>Prymnesiales</taxon>
        <taxon>Chrysochromulinaceae</taxon>
        <taxon>Chrysochromulina</taxon>
    </lineage>
</organism>
<gene>
    <name evidence="1" type="ORF">Ctob_000538</name>
</gene>
<name>A0A0M0J4P1_9EUKA</name>
<dbReference type="Proteomes" id="UP000037460">
    <property type="component" value="Unassembled WGS sequence"/>
</dbReference>
<accession>A0A0M0J4P1</accession>
<comment type="caution">
    <text evidence="1">The sequence shown here is derived from an EMBL/GenBank/DDBJ whole genome shotgun (WGS) entry which is preliminary data.</text>
</comment>
<proteinExistence type="predicted"/>
<sequence length="422" mass="46699">MGKSAPRAHLAYSGASTWALSPYATTASVSFGQAKVLEHGFAASPTQSSGYLHAYYRDDPPKGAVLESSTEGKLPRPHTATLEEVGFQYDKYAPKDTVPLKSCIKRGELKEPRFYPFKMNAVLGAHALVSPPLSRAEEAYQRFEAPPYTATGYGQISENATIMLQKGQKPATGYSIGNSGGRAVKATIEAKQGQLEFREPALTMKQRDRVEHDSTRRYFHARDHYEQPFLTSSQYYQNDCLSAYTQMRARGEGLTIAPTLRPLTQFAAQKGPVPYDEAPYAFDVDSSWMVPMRDQPQPPPVHSMAAAAATTTANASPTDRKLPTGFVRQKLLTTQREPEPEIVDGFGTIPERFRRERERRDYLKWGANDDNMYASIQRAEMIKPSSQVPLGAPIHREGRVVATDSSGYMHQVLKSPIIGGMG</sequence>
<dbReference type="EMBL" id="JWZX01003350">
    <property type="protein sequence ID" value="KOO21589.1"/>
    <property type="molecule type" value="Genomic_DNA"/>
</dbReference>
<evidence type="ECO:0000313" key="1">
    <source>
        <dbReference type="EMBL" id="KOO21589.1"/>
    </source>
</evidence>
<reference evidence="2" key="1">
    <citation type="journal article" date="2015" name="PLoS Genet.">
        <title>Genome Sequence and Transcriptome Analyses of Chrysochromulina tobin: Metabolic Tools for Enhanced Algal Fitness in the Prominent Order Prymnesiales (Haptophyceae).</title>
        <authorList>
            <person name="Hovde B.T."/>
            <person name="Deodato C.R."/>
            <person name="Hunsperger H.M."/>
            <person name="Ryken S.A."/>
            <person name="Yost W."/>
            <person name="Jha R.K."/>
            <person name="Patterson J."/>
            <person name="Monnat R.J. Jr."/>
            <person name="Barlow S.B."/>
            <person name="Starkenburg S.R."/>
            <person name="Cattolico R.A."/>
        </authorList>
    </citation>
    <scope>NUCLEOTIDE SEQUENCE</scope>
    <source>
        <strain evidence="2">CCMP291</strain>
    </source>
</reference>
<protein>
    <submittedName>
        <fullName evidence="1">Uncharacterized protein</fullName>
    </submittedName>
</protein>
<evidence type="ECO:0000313" key="2">
    <source>
        <dbReference type="Proteomes" id="UP000037460"/>
    </source>
</evidence>
<dbReference type="AlphaFoldDB" id="A0A0M0J4P1"/>
<keyword evidence="2" id="KW-1185">Reference proteome</keyword>